<dbReference type="InterPro" id="IPR007127">
    <property type="entry name" value="RNA_pol_sigma_70_r1_1"/>
</dbReference>
<dbReference type="Gene3D" id="1.10.601.10">
    <property type="entry name" value="RNA Polymerase Primary Sigma Factor"/>
    <property type="match status" value="2"/>
</dbReference>
<keyword evidence="1 6" id="KW-0963">Cytoplasm</keyword>
<dbReference type="Pfam" id="PF04542">
    <property type="entry name" value="Sigma70_r2"/>
    <property type="match status" value="1"/>
</dbReference>
<feature type="domain" description="RNA polymerase sigma-70" evidence="7">
    <location>
        <begin position="161"/>
        <end position="174"/>
    </location>
</feature>
<feature type="domain" description="RNA polymerase sigma-70" evidence="8">
    <location>
        <begin position="330"/>
        <end position="356"/>
    </location>
</feature>
<evidence type="ECO:0000259" key="8">
    <source>
        <dbReference type="PROSITE" id="PS00716"/>
    </source>
</evidence>
<dbReference type="InterPro" id="IPR007630">
    <property type="entry name" value="RNA_pol_sigma70_r4"/>
</dbReference>
<evidence type="ECO:0000256" key="2">
    <source>
        <dbReference type="ARBA" id="ARBA00023015"/>
    </source>
</evidence>
<feature type="region of interest" description="Sigma-70 factor domain-4" evidence="6">
    <location>
        <begin position="305"/>
        <end position="358"/>
    </location>
</feature>
<dbReference type="PROSITE" id="PS00716">
    <property type="entry name" value="SIGMA70_2"/>
    <property type="match status" value="1"/>
</dbReference>
<dbReference type="SUPFAM" id="SSF88946">
    <property type="entry name" value="Sigma2 domain of RNA polymerase sigma factors"/>
    <property type="match status" value="1"/>
</dbReference>
<evidence type="ECO:0000256" key="4">
    <source>
        <dbReference type="ARBA" id="ARBA00023125"/>
    </source>
</evidence>
<dbReference type="InterPro" id="IPR050239">
    <property type="entry name" value="Sigma-70_RNA_pol_init_factors"/>
</dbReference>
<proteinExistence type="inferred from homology"/>
<evidence type="ECO:0000256" key="6">
    <source>
        <dbReference type="HAMAP-Rule" id="MF_00963"/>
    </source>
</evidence>
<feature type="short sequence motif" description="Interaction with polymerase core subunit RpoC" evidence="6">
    <location>
        <begin position="161"/>
        <end position="164"/>
    </location>
</feature>
<dbReference type="Pfam" id="PF03979">
    <property type="entry name" value="Sigma70_r1_1"/>
    <property type="match status" value="1"/>
</dbReference>
<dbReference type="Pfam" id="PF04545">
    <property type="entry name" value="Sigma70_r4"/>
    <property type="match status" value="1"/>
</dbReference>
<dbReference type="Gene3D" id="1.10.10.10">
    <property type="entry name" value="Winged helix-like DNA-binding domain superfamily/Winged helix DNA-binding domain"/>
    <property type="match status" value="2"/>
</dbReference>
<keyword evidence="4 6" id="KW-0238">DNA-binding</keyword>
<keyword evidence="2 6" id="KW-0805">Transcription regulation</keyword>
<dbReference type="FunFam" id="1.10.10.10:FF:000004">
    <property type="entry name" value="RNA polymerase sigma factor SigA"/>
    <property type="match status" value="1"/>
</dbReference>
<protein>
    <recommendedName>
        <fullName evidence="6">RNA polymerase sigma factor SigA</fullName>
    </recommendedName>
</protein>
<dbReference type="InterPro" id="IPR042189">
    <property type="entry name" value="RNA_pol_sigma_70_r1_1_sf"/>
</dbReference>
<dbReference type="InterPro" id="IPR013325">
    <property type="entry name" value="RNA_pol_sigma_r2"/>
</dbReference>
<dbReference type="GO" id="GO:0003677">
    <property type="term" value="F:DNA binding"/>
    <property type="evidence" value="ECO:0007669"/>
    <property type="project" value="UniProtKB-UniRule"/>
</dbReference>
<dbReference type="FunFam" id="1.10.601.10:FF:000001">
    <property type="entry name" value="RNA polymerase sigma factor SigA"/>
    <property type="match status" value="1"/>
</dbReference>
<comment type="subcellular location">
    <subcellularLocation>
        <location evidence="6">Cytoplasm</location>
    </subcellularLocation>
</comment>
<dbReference type="GO" id="GO:0016987">
    <property type="term" value="F:sigma factor activity"/>
    <property type="evidence" value="ECO:0007669"/>
    <property type="project" value="UniProtKB-UniRule"/>
</dbReference>
<dbReference type="PRINTS" id="PR00046">
    <property type="entry name" value="SIGMA70FCT"/>
</dbReference>
<dbReference type="Pfam" id="PF00140">
    <property type="entry name" value="Sigma70_r1_2"/>
    <property type="match status" value="1"/>
</dbReference>
<accession>E7N4R4</accession>
<dbReference type="Gene3D" id="1.10.220.120">
    <property type="entry name" value="Sigma-70 factor, region 1.1"/>
    <property type="match status" value="1"/>
</dbReference>
<dbReference type="FunFam" id="1.10.10.10:FF:000002">
    <property type="entry name" value="RNA polymerase sigma factor SigA"/>
    <property type="match status" value="1"/>
</dbReference>
<feature type="region of interest" description="Sigma-70 factor domain-2" evidence="6">
    <location>
        <begin position="137"/>
        <end position="207"/>
    </location>
</feature>
<dbReference type="InterPro" id="IPR014284">
    <property type="entry name" value="RNA_pol_sigma-70_dom"/>
</dbReference>
<dbReference type="GO" id="GO:0006352">
    <property type="term" value="P:DNA-templated transcription initiation"/>
    <property type="evidence" value="ECO:0007669"/>
    <property type="project" value="UniProtKB-UniRule"/>
</dbReference>
<sequence>MAEGTEQKKAPSTEIIERLLAKGKKNGGSLTYGELIDALQKQDMSPDEMDDMYQRFTDEGVDIVDEASAADEPAPEEPAEKEEEVEIDLSIPEGVSLDDPVRMYLKEIGHVPLLTAEEEVELAQLMEAGDEEARHRLEEANLRLVVSIAKRYVGRGMLFLDLIQEGNLGLLKAVEKFDYSKGYKFSTYATWWIRQAITRAIADQARTIRIPVHMVETINKLVRISRQLLQELGRDPRPEEIAKEMGISVARVHEIMKIAQEPVSLETPIGEEEDSHLGDFIEDEAAPAPAEAASFMLLREQLEEVLETLTDREKNVLRLRFGLEDGRSRTLEEVGQSFGVTRERIRQIEAKALRKLRHPSRSKVLRDFLE</sequence>
<dbReference type="NCBIfam" id="TIGR02393">
    <property type="entry name" value="RpoD_Cterm"/>
    <property type="match status" value="1"/>
</dbReference>
<dbReference type="InterPro" id="IPR028630">
    <property type="entry name" value="Sigma70_RpoD"/>
</dbReference>
<keyword evidence="5 6" id="KW-0804">Transcription</keyword>
<comment type="similarity">
    <text evidence="6">Belongs to the sigma-70 factor family. RpoD/SigA subfamily.</text>
</comment>
<comment type="function">
    <text evidence="6">Sigma factors are initiation factors that promote the attachment of RNA polymerase to specific initiation sites and are then released. This sigma factor is the primary sigma factor during exponential growth.</text>
</comment>
<evidence type="ECO:0000313" key="10">
    <source>
        <dbReference type="Proteomes" id="UP000004633"/>
    </source>
</evidence>
<dbReference type="CDD" id="cd06171">
    <property type="entry name" value="Sigma70_r4"/>
    <property type="match status" value="1"/>
</dbReference>
<dbReference type="InterPro" id="IPR036388">
    <property type="entry name" value="WH-like_DNA-bd_sf"/>
</dbReference>
<dbReference type="EMBL" id="AECV01000056">
    <property type="protein sequence ID" value="EFW28842.1"/>
    <property type="molecule type" value="Genomic_DNA"/>
</dbReference>
<dbReference type="Pfam" id="PF04539">
    <property type="entry name" value="Sigma70_r3"/>
    <property type="match status" value="1"/>
</dbReference>
<dbReference type="PROSITE" id="PS00715">
    <property type="entry name" value="SIGMA70_1"/>
    <property type="match status" value="1"/>
</dbReference>
<feature type="region of interest" description="Sigma-70 factor domain-3" evidence="6">
    <location>
        <begin position="216"/>
        <end position="292"/>
    </location>
</feature>
<dbReference type="InterPro" id="IPR007627">
    <property type="entry name" value="RNA_pol_sigma70_r2"/>
</dbReference>
<evidence type="ECO:0000256" key="5">
    <source>
        <dbReference type="ARBA" id="ARBA00023163"/>
    </source>
</evidence>
<dbReference type="AlphaFoldDB" id="E7N4R4"/>
<keyword evidence="10" id="KW-1185">Reference proteome</keyword>
<dbReference type="NCBIfam" id="TIGR02937">
    <property type="entry name" value="sigma70-ECF"/>
    <property type="match status" value="1"/>
</dbReference>
<name>E7N4R4_9FIRM</name>
<dbReference type="InterPro" id="IPR000943">
    <property type="entry name" value="RNA_pol_sigma70"/>
</dbReference>
<evidence type="ECO:0000313" key="9">
    <source>
        <dbReference type="EMBL" id="EFW28842.1"/>
    </source>
</evidence>
<dbReference type="InterPro" id="IPR007624">
    <property type="entry name" value="RNA_pol_sigma70_r3"/>
</dbReference>
<dbReference type="PANTHER" id="PTHR30603">
    <property type="entry name" value="RNA POLYMERASE SIGMA FACTOR RPO"/>
    <property type="match status" value="1"/>
</dbReference>
<dbReference type="InterPro" id="IPR012760">
    <property type="entry name" value="RNA_pol_sigma_RpoD_C"/>
</dbReference>
<dbReference type="SUPFAM" id="SSF88659">
    <property type="entry name" value="Sigma3 and sigma4 domains of RNA polymerase sigma factors"/>
    <property type="match status" value="2"/>
</dbReference>
<dbReference type="Proteomes" id="UP000004633">
    <property type="component" value="Unassembled WGS sequence"/>
</dbReference>
<dbReference type="HOGENOM" id="CLU_014793_3_3_9"/>
<dbReference type="RefSeq" id="WP_009350656.1">
    <property type="nucleotide sequence ID" value="NZ_GL638155.1"/>
</dbReference>
<evidence type="ECO:0000256" key="3">
    <source>
        <dbReference type="ARBA" id="ARBA00023082"/>
    </source>
</evidence>
<organism evidence="9 10">
    <name type="scientific">Selenomonas artemidis F0399</name>
    <dbReference type="NCBI Taxonomy" id="749551"/>
    <lineage>
        <taxon>Bacteria</taxon>
        <taxon>Bacillati</taxon>
        <taxon>Bacillota</taxon>
        <taxon>Negativicutes</taxon>
        <taxon>Selenomonadales</taxon>
        <taxon>Selenomonadaceae</taxon>
        <taxon>Selenomonas</taxon>
    </lineage>
</organism>
<dbReference type="InterPro" id="IPR013324">
    <property type="entry name" value="RNA_pol_sigma_r3/r4-like"/>
</dbReference>
<comment type="caution">
    <text evidence="9">The sequence shown here is derived from an EMBL/GenBank/DDBJ whole genome shotgun (WGS) entry which is preliminary data.</text>
</comment>
<dbReference type="InterPro" id="IPR009042">
    <property type="entry name" value="RNA_pol_sigma70_r1_2"/>
</dbReference>
<comment type="subunit">
    <text evidence="6">Interacts transiently with the RNA polymerase catalytic core.</text>
</comment>
<dbReference type="GO" id="GO:0005737">
    <property type="term" value="C:cytoplasm"/>
    <property type="evidence" value="ECO:0007669"/>
    <property type="project" value="UniProtKB-SubCell"/>
</dbReference>
<evidence type="ECO:0000256" key="1">
    <source>
        <dbReference type="ARBA" id="ARBA00022490"/>
    </source>
</evidence>
<feature type="DNA-binding region" description="H-T-H motif" evidence="6">
    <location>
        <begin position="331"/>
        <end position="350"/>
    </location>
</feature>
<keyword evidence="3 6" id="KW-0731">Sigma factor</keyword>
<dbReference type="NCBIfam" id="NF006666">
    <property type="entry name" value="PRK09210.1"/>
    <property type="match status" value="1"/>
</dbReference>
<gene>
    <name evidence="9" type="primary">rpoD</name>
    <name evidence="6" type="synonym">sigA</name>
    <name evidence="9" type="ORF">HMPREF9555_02009</name>
</gene>
<reference evidence="9 10" key="1">
    <citation type="submission" date="2010-08" db="EMBL/GenBank/DDBJ databases">
        <authorList>
            <person name="Weinstock G."/>
            <person name="Sodergren E."/>
            <person name="Clifton S."/>
            <person name="Fulton L."/>
            <person name="Fulton B."/>
            <person name="Courtney L."/>
            <person name="Fronick C."/>
            <person name="Harrison M."/>
            <person name="Strong C."/>
            <person name="Farmer C."/>
            <person name="Delahaunty K."/>
            <person name="Markovic C."/>
            <person name="Hall O."/>
            <person name="Minx P."/>
            <person name="Tomlinson C."/>
            <person name="Mitreva M."/>
            <person name="Hou S."/>
            <person name="Chen J."/>
            <person name="Wollam A."/>
            <person name="Pepin K.H."/>
            <person name="Johnson M."/>
            <person name="Bhonagiri V."/>
            <person name="Zhang X."/>
            <person name="Suruliraj S."/>
            <person name="Warren W."/>
            <person name="Chinwalla A."/>
            <person name="Mardis E.R."/>
            <person name="Wilson R.K."/>
        </authorList>
    </citation>
    <scope>NUCLEOTIDE SEQUENCE [LARGE SCALE GENOMIC DNA]</scope>
    <source>
        <strain evidence="9 10">F0399</strain>
    </source>
</reference>
<evidence type="ECO:0000259" key="7">
    <source>
        <dbReference type="PROSITE" id="PS00715"/>
    </source>
</evidence>
<dbReference type="STRING" id="749551.HMPREF9555_02009"/>
<dbReference type="HAMAP" id="MF_00963">
    <property type="entry name" value="Sigma70_RpoD_SigA"/>
    <property type="match status" value="1"/>
</dbReference>
<dbReference type="PANTHER" id="PTHR30603:SF60">
    <property type="entry name" value="RNA POLYMERASE SIGMA FACTOR RPOD"/>
    <property type="match status" value="1"/>
</dbReference>